<feature type="binding site" evidence="3">
    <location>
        <begin position="218"/>
        <end position="222"/>
    </location>
    <ligand>
        <name>CoA</name>
        <dbReference type="ChEBI" id="CHEBI:57287"/>
    </ligand>
</feature>
<dbReference type="Gene3D" id="3.40.1080.10">
    <property type="entry name" value="Glutaconate Coenzyme A-transferase"/>
    <property type="match status" value="1"/>
</dbReference>
<dbReference type="InterPro" id="IPR038460">
    <property type="entry name" value="AcetylCoA_hyd_C_sf"/>
</dbReference>
<dbReference type="Pfam" id="PF02550">
    <property type="entry name" value="AcetylCoA_hydro"/>
    <property type="match status" value="1"/>
</dbReference>
<feature type="binding site" evidence="3">
    <location>
        <position position="342"/>
    </location>
    <ligand>
        <name>CoA</name>
        <dbReference type="ChEBI" id="CHEBI:57287"/>
    </ligand>
</feature>
<comment type="subcellular location">
    <subcellularLocation>
        <location evidence="3">Cytoplasm</location>
    </subcellularLocation>
</comment>
<dbReference type="EC" id="2.8.3.-" evidence="3"/>
<dbReference type="SUPFAM" id="SSF100950">
    <property type="entry name" value="NagB/RpiA/CoA transferase-like"/>
    <property type="match status" value="2"/>
</dbReference>
<comment type="pathway">
    <text evidence="3">Lipid metabolism; butanoate metabolism.</text>
</comment>
<reference evidence="6 7" key="1">
    <citation type="submission" date="2019-08" db="EMBL/GenBank/DDBJ databases">
        <title>In-depth cultivation of the pig gut microbiome towards novel bacterial diversity and tailored functional studies.</title>
        <authorList>
            <person name="Wylensek D."/>
            <person name="Hitch T.C.A."/>
            <person name="Clavel T."/>
        </authorList>
    </citation>
    <scope>NUCLEOTIDE SEQUENCE [LARGE SCALE GENOMIC DNA]</scope>
    <source>
        <strain evidence="6 7">WCA-MUC-591-APC-4B</strain>
    </source>
</reference>
<keyword evidence="7" id="KW-1185">Reference proteome</keyword>
<dbReference type="InterPro" id="IPR037171">
    <property type="entry name" value="NagB/RpiA_transferase-like"/>
</dbReference>
<proteinExistence type="inferred from homology"/>
<dbReference type="GO" id="GO:0008775">
    <property type="term" value="F:acetate CoA-transferase activity"/>
    <property type="evidence" value="ECO:0007669"/>
    <property type="project" value="InterPro"/>
</dbReference>
<evidence type="ECO:0000313" key="7">
    <source>
        <dbReference type="Proteomes" id="UP000469424"/>
    </source>
</evidence>
<feature type="active site" description="5-glutamyl coenzyme A thioester intermediate" evidence="3">
    <location>
        <position position="243"/>
    </location>
</feature>
<dbReference type="Pfam" id="PF13336">
    <property type="entry name" value="AcetylCoA_hyd_C"/>
    <property type="match status" value="1"/>
</dbReference>
<accession>A0A6N7X5S8</accession>
<evidence type="ECO:0000256" key="2">
    <source>
        <dbReference type="ARBA" id="ARBA00022679"/>
    </source>
</evidence>
<evidence type="ECO:0000256" key="1">
    <source>
        <dbReference type="ARBA" id="ARBA00009632"/>
    </source>
</evidence>
<dbReference type="GO" id="GO:0006083">
    <property type="term" value="P:acetate metabolic process"/>
    <property type="evidence" value="ECO:0007669"/>
    <property type="project" value="InterPro"/>
</dbReference>
<dbReference type="Proteomes" id="UP000469424">
    <property type="component" value="Unassembled WGS sequence"/>
</dbReference>
<keyword evidence="3" id="KW-0963">Cytoplasm</keyword>
<dbReference type="UniPathway" id="UPA00863"/>
<evidence type="ECO:0000259" key="5">
    <source>
        <dbReference type="Pfam" id="PF13336"/>
    </source>
</evidence>
<dbReference type="HAMAP" id="MF_03228">
    <property type="entry name" value="But_CoA_trans"/>
    <property type="match status" value="1"/>
</dbReference>
<dbReference type="InterPro" id="IPR023990">
    <property type="entry name" value="Butryl-CoA_acetate_CoA_Tfrase"/>
</dbReference>
<dbReference type="Gene3D" id="3.40.1080.20">
    <property type="entry name" value="Acetyl-CoA hydrolase/transferase C-terminal domain"/>
    <property type="match status" value="1"/>
</dbReference>
<dbReference type="Gene3D" id="3.30.750.70">
    <property type="entry name" value="4-hydroxybutyrate coenzyme like domains"/>
    <property type="match status" value="1"/>
</dbReference>
<dbReference type="GO" id="GO:0019605">
    <property type="term" value="P:butyrate metabolic process"/>
    <property type="evidence" value="ECO:0007669"/>
    <property type="project" value="UniProtKB-UniRule"/>
</dbReference>
<dbReference type="RefSeq" id="WP_287795620.1">
    <property type="nucleotide sequence ID" value="NZ_JBJESO010000019.1"/>
</dbReference>
<comment type="catalytic activity">
    <reaction evidence="3">
        <text>butanoate + acetyl-CoA = butanoyl-CoA + acetate</text>
        <dbReference type="Rhea" id="RHEA:30071"/>
        <dbReference type="ChEBI" id="CHEBI:17968"/>
        <dbReference type="ChEBI" id="CHEBI:30089"/>
        <dbReference type="ChEBI" id="CHEBI:57288"/>
        <dbReference type="ChEBI" id="CHEBI:57371"/>
    </reaction>
</comment>
<feature type="binding site" evidence="3">
    <location>
        <position position="319"/>
    </location>
    <ligand>
        <name>CoA</name>
        <dbReference type="ChEBI" id="CHEBI:57287"/>
    </ligand>
</feature>
<sequence>MNDYNKEYNAKLTTPEKAVKVIKSGDWVDYGCLHAYPALLDRALADRKEELEDVKVRSLLMHGPLHIVEEDPNQEHFTYNSWHMVKFERNLCDRGLCYFIPMLFRNLPGYYRRFLDVDVAMMAVTPMDEEGYFNFSVNNATARAVLDTAKVIILEINDKLPRLFGKENKVHISEVDAIVEGEHPDLFEIPSASGSEIDELIANQIVSQMEDGACVQLGVGGMPDLIGKKIAESDLKNLGVHSELIVNANLDMYKAGKITNSNKTGEMKGKTVGGLVYGTKELVEWTAENPDVMICPMDYVNDVNIIRSLDKFTSINSCVGVDLFGQISSESAGTRHISGTGGQLDFLTGAYDNPTGKSFICMPSSRVDRKGVRHSNVHATFHGDIITDPRSQSYQLVTEYGMVNLAGRSTWERAEMLISVAHPDFREELIQSAEEMKIWRRSNKLK</sequence>
<keyword evidence="3" id="KW-0276">Fatty acid metabolism</keyword>
<keyword evidence="3" id="KW-0443">Lipid metabolism</keyword>
<dbReference type="InterPro" id="IPR026888">
    <property type="entry name" value="AcetylCoA_hyd_C"/>
</dbReference>
<dbReference type="PANTHER" id="PTHR21432:SF20">
    <property type="entry name" value="ACETYL-COA HYDROLASE"/>
    <property type="match status" value="1"/>
</dbReference>
<comment type="similarity">
    <text evidence="1 3">Belongs to the acetyl-CoA hydrolase/transferase family.</text>
</comment>
<evidence type="ECO:0000259" key="4">
    <source>
        <dbReference type="Pfam" id="PF02550"/>
    </source>
</evidence>
<dbReference type="GO" id="GO:0006084">
    <property type="term" value="P:acetyl-CoA metabolic process"/>
    <property type="evidence" value="ECO:0007669"/>
    <property type="project" value="UniProtKB-UniRule"/>
</dbReference>
<feature type="domain" description="Acetyl-CoA hydrolase/transferase N-terminal" evidence="4">
    <location>
        <begin position="4"/>
        <end position="181"/>
    </location>
</feature>
<dbReference type="InterPro" id="IPR003702">
    <property type="entry name" value="ActCoA_hydro_N"/>
</dbReference>
<organism evidence="6 7">
    <name type="scientific">Mogibacterium kristiansenii</name>
    <dbReference type="NCBI Taxonomy" id="2606708"/>
    <lineage>
        <taxon>Bacteria</taxon>
        <taxon>Bacillati</taxon>
        <taxon>Bacillota</taxon>
        <taxon>Clostridia</taxon>
        <taxon>Peptostreptococcales</taxon>
        <taxon>Anaerovoracaceae</taxon>
        <taxon>Mogibacterium</taxon>
    </lineage>
</organism>
<name>A0A6N7X5S8_9FIRM</name>
<keyword evidence="2 3" id="KW-0808">Transferase</keyword>
<feature type="domain" description="Acetyl-CoA hydrolase/transferase C-terminal" evidence="5">
    <location>
        <begin position="278"/>
        <end position="433"/>
    </location>
</feature>
<comment type="caution">
    <text evidence="6">The sequence shown here is derived from an EMBL/GenBank/DDBJ whole genome shotgun (WGS) entry which is preliminary data.</text>
</comment>
<evidence type="ECO:0000313" key="6">
    <source>
        <dbReference type="EMBL" id="MST70880.1"/>
    </source>
</evidence>
<protein>
    <recommendedName>
        <fullName evidence="3">Probable butyrate:acetyl-CoA coenzyme A-transferase</fullName>
        <shortName evidence="3">Butyrate CoA-transferase</shortName>
        <ecNumber evidence="3">2.8.3.-</ecNumber>
    </recommendedName>
</protein>
<comment type="function">
    <text evidence="3">Coenzyme A-transferase that converts butyrate to butyryl-CoA.</text>
</comment>
<dbReference type="EMBL" id="VUNA01000010">
    <property type="protein sequence ID" value="MST70880.1"/>
    <property type="molecule type" value="Genomic_DNA"/>
</dbReference>
<gene>
    <name evidence="6" type="ORF">FYJ65_05950</name>
</gene>
<dbReference type="GO" id="GO:0005737">
    <property type="term" value="C:cytoplasm"/>
    <property type="evidence" value="ECO:0007669"/>
    <property type="project" value="UniProtKB-SubCell"/>
</dbReference>
<dbReference type="InterPro" id="IPR046433">
    <property type="entry name" value="ActCoA_hydro"/>
</dbReference>
<evidence type="ECO:0000256" key="3">
    <source>
        <dbReference type="HAMAP-Rule" id="MF_03228"/>
    </source>
</evidence>
<dbReference type="PANTHER" id="PTHR21432">
    <property type="entry name" value="ACETYL-COA HYDROLASE-RELATED"/>
    <property type="match status" value="1"/>
</dbReference>
<dbReference type="AlphaFoldDB" id="A0A6N7X5S8"/>